<feature type="region of interest" description="Disordered" evidence="1">
    <location>
        <begin position="165"/>
        <end position="266"/>
    </location>
</feature>
<protein>
    <recommendedName>
        <fullName evidence="4">Collagen-like protein</fullName>
    </recommendedName>
</protein>
<keyword evidence="3" id="KW-1185">Reference proteome</keyword>
<accession>A0ABS4NNN8</accession>
<reference evidence="2 3" key="1">
    <citation type="submission" date="2021-03" db="EMBL/GenBank/DDBJ databases">
        <title>Genomic Encyclopedia of Type Strains, Phase IV (KMG-IV): sequencing the most valuable type-strain genomes for metagenomic binning, comparative biology and taxonomic classification.</title>
        <authorList>
            <person name="Goeker M."/>
        </authorList>
    </citation>
    <scope>NUCLEOTIDE SEQUENCE [LARGE SCALE GENOMIC DNA]</scope>
    <source>
        <strain evidence="2 3">DSM 101953</strain>
    </source>
</reference>
<evidence type="ECO:0000313" key="2">
    <source>
        <dbReference type="EMBL" id="MBP2111677.1"/>
    </source>
</evidence>
<dbReference type="PANTHER" id="PTHR24023">
    <property type="entry name" value="COLLAGEN ALPHA"/>
    <property type="match status" value="1"/>
</dbReference>
<dbReference type="Gene3D" id="2.130.10.10">
    <property type="entry name" value="YVTN repeat-like/Quinoprotein amine dehydrogenase"/>
    <property type="match status" value="1"/>
</dbReference>
<evidence type="ECO:0000256" key="1">
    <source>
        <dbReference type="SAM" id="MobiDB-lite"/>
    </source>
</evidence>
<feature type="compositionally biased region" description="Low complexity" evidence="1">
    <location>
        <begin position="254"/>
        <end position="266"/>
    </location>
</feature>
<dbReference type="InterPro" id="IPR015943">
    <property type="entry name" value="WD40/YVTN_repeat-like_dom_sf"/>
</dbReference>
<name>A0ABS4NNN8_9BACL</name>
<dbReference type="EMBL" id="JAGGLV010000004">
    <property type="protein sequence ID" value="MBP2111677.1"/>
    <property type="molecule type" value="Genomic_DNA"/>
</dbReference>
<dbReference type="SUPFAM" id="SSF50969">
    <property type="entry name" value="YVTN repeat-like/Quinoprotein amine dehydrogenase"/>
    <property type="match status" value="1"/>
</dbReference>
<comment type="caution">
    <text evidence="2">The sequence shown here is derived from an EMBL/GenBank/DDBJ whole genome shotgun (WGS) entry which is preliminary data.</text>
</comment>
<proteinExistence type="predicted"/>
<dbReference type="InterPro" id="IPR050149">
    <property type="entry name" value="Collagen_superfamily"/>
</dbReference>
<feature type="compositionally biased region" description="Gly residues" evidence="1">
    <location>
        <begin position="219"/>
        <end position="232"/>
    </location>
</feature>
<dbReference type="RefSeq" id="WP_209871711.1">
    <property type="nucleotide sequence ID" value="NZ_JAGGLV010000004.1"/>
</dbReference>
<organism evidence="2 3">
    <name type="scientific">Paenibacillus silagei</name>
    <dbReference type="NCBI Taxonomy" id="1670801"/>
    <lineage>
        <taxon>Bacteria</taxon>
        <taxon>Bacillati</taxon>
        <taxon>Bacillota</taxon>
        <taxon>Bacilli</taxon>
        <taxon>Bacillales</taxon>
        <taxon>Paenibacillaceae</taxon>
        <taxon>Paenibacillus</taxon>
    </lineage>
</organism>
<dbReference type="InterPro" id="IPR011044">
    <property type="entry name" value="Quino_amine_DH_bsu"/>
</dbReference>
<sequence>MSNLTSLPLGVPGPAIRLAETLEIAAAQPQALISFHIPLVFQSLDSGPSQLRVELETTLSGSHIQSQLVTLSHNGTEEAARTLQVVINHPANPGTYAYSIQARVVSYSNVRANPSIGRAVAGISFAETALAATGLTGPTGPTGTTGTQGYDGFDGDGGGIGPVGATGYGPNGATGDTGDPGLPASVTGGTGSGSTGATGVTGATGIGPTGTTGLSLTGATGGSVKGGTGNQGDQGIRGAVGATGITGKGPEGPAGPAGATGTTGEPLTPAQYLYSADPINLTNDFQTVLTLPQVVIEGGPNVLLQGNALVTFQPYLTSIRVPIVINVLFNDVIIQDYSFYSIQQSSDSFPGGERASVDCPFSLTHYNAGGTGAYSLQVKIDMPVQAGLNLRVESRYLYAEQSGLRHPYVKDRTVYYLASGSVQIFDALYGLRNSVPMYDNTNKPLASAYAASTDGRYIYYGVVSRLYRFNTQEEKVDWGVDLVPGLYVTGMVLTPDQRYLFIWTQNSTQVQIYDLENGGIVKTLTLDYNVVYAAASPDSRYVFFYTYYGRIHGYETDTGTLIQNILLVGGSAGLFTDTPVLAVTPDSKELKATGNGGGIYYKYANLDNFSDTGSIGPSPNNTAGIRILKNSDTYLLDTVIPDQSQRRVSLLDAQGELLNHWQVQNTGSIMFLSPDEQWVAVLGSTQLLLISTVDQSARYISLPDYQGPSYADFTGDSRYFVNAGTQIHSVSLNDFTIRSFDIPGGFSNFPLGNSVSSGRYQTQSE</sequence>
<dbReference type="PANTHER" id="PTHR24023:SF1095">
    <property type="entry name" value="EGF-LIKE DOMAIN-CONTAINING PROTEIN"/>
    <property type="match status" value="1"/>
</dbReference>
<evidence type="ECO:0000313" key="3">
    <source>
        <dbReference type="Proteomes" id="UP000773462"/>
    </source>
</evidence>
<dbReference type="Proteomes" id="UP000773462">
    <property type="component" value="Unassembled WGS sequence"/>
</dbReference>
<gene>
    <name evidence="2" type="ORF">J2Z70_001818</name>
</gene>
<evidence type="ECO:0008006" key="4">
    <source>
        <dbReference type="Google" id="ProtNLM"/>
    </source>
</evidence>